<dbReference type="PANTHER" id="PTHR43353">
    <property type="entry name" value="SUCCINATE-SEMIALDEHYDE DEHYDROGENASE, MITOCHONDRIAL"/>
    <property type="match status" value="1"/>
</dbReference>
<dbReference type="Gene3D" id="3.40.309.10">
    <property type="entry name" value="Aldehyde Dehydrogenase, Chain A, domain 2"/>
    <property type="match status" value="1"/>
</dbReference>
<dbReference type="InterPro" id="IPR016163">
    <property type="entry name" value="Ald_DH_C"/>
</dbReference>
<dbReference type="Proteomes" id="UP000613840">
    <property type="component" value="Unassembled WGS sequence"/>
</dbReference>
<protein>
    <submittedName>
        <fullName evidence="3">Aldehyde dehydrogenase</fullName>
    </submittedName>
</protein>
<dbReference type="Pfam" id="PF00171">
    <property type="entry name" value="Aldedh"/>
    <property type="match status" value="1"/>
</dbReference>
<dbReference type="InterPro" id="IPR016162">
    <property type="entry name" value="Ald_DH_N"/>
</dbReference>
<keyword evidence="1" id="KW-0560">Oxidoreductase</keyword>
<evidence type="ECO:0000313" key="3">
    <source>
        <dbReference type="EMBL" id="GGL62476.1"/>
    </source>
</evidence>
<dbReference type="PANTHER" id="PTHR43353:SF3">
    <property type="entry name" value="ALDEHYDE DEHYDROGENASE-RELATED"/>
    <property type="match status" value="1"/>
</dbReference>
<dbReference type="RefSeq" id="WP_188895257.1">
    <property type="nucleotide sequence ID" value="NZ_BMMZ01000004.1"/>
</dbReference>
<keyword evidence="4" id="KW-1185">Reference proteome</keyword>
<dbReference type="InterPro" id="IPR016161">
    <property type="entry name" value="Ald_DH/histidinol_DH"/>
</dbReference>
<feature type="domain" description="Aldehyde dehydrogenase" evidence="2">
    <location>
        <begin position="4"/>
        <end position="427"/>
    </location>
</feature>
<evidence type="ECO:0000256" key="1">
    <source>
        <dbReference type="ARBA" id="ARBA00023002"/>
    </source>
</evidence>
<gene>
    <name evidence="3" type="ORF">GCM10011575_21280</name>
</gene>
<evidence type="ECO:0000259" key="2">
    <source>
        <dbReference type="Pfam" id="PF00171"/>
    </source>
</evidence>
<reference evidence="3" key="2">
    <citation type="submission" date="2020-09" db="EMBL/GenBank/DDBJ databases">
        <authorList>
            <person name="Sun Q."/>
            <person name="Zhou Y."/>
        </authorList>
    </citation>
    <scope>NUCLEOTIDE SEQUENCE</scope>
    <source>
        <strain evidence="3">CGMCC 4.7306</strain>
    </source>
</reference>
<dbReference type="InterPro" id="IPR015590">
    <property type="entry name" value="Aldehyde_DH_dom"/>
</dbReference>
<evidence type="ECO:0000313" key="4">
    <source>
        <dbReference type="Proteomes" id="UP000613840"/>
    </source>
</evidence>
<comment type="caution">
    <text evidence="3">The sequence shown here is derived from an EMBL/GenBank/DDBJ whole genome shotgun (WGS) entry which is preliminary data.</text>
</comment>
<dbReference type="InterPro" id="IPR050740">
    <property type="entry name" value="Aldehyde_DH_Superfamily"/>
</dbReference>
<dbReference type="SUPFAM" id="SSF53720">
    <property type="entry name" value="ALDH-like"/>
    <property type="match status" value="1"/>
</dbReference>
<dbReference type="InterPro" id="IPR044151">
    <property type="entry name" value="ALDH_KGSADH"/>
</dbReference>
<dbReference type="EMBL" id="BMMZ01000004">
    <property type="protein sequence ID" value="GGL62476.1"/>
    <property type="molecule type" value="Genomic_DNA"/>
</dbReference>
<proteinExistence type="predicted"/>
<dbReference type="GO" id="GO:0016620">
    <property type="term" value="F:oxidoreductase activity, acting on the aldehyde or oxo group of donors, NAD or NADP as acceptor"/>
    <property type="evidence" value="ECO:0007669"/>
    <property type="project" value="InterPro"/>
</dbReference>
<reference evidence="3" key="1">
    <citation type="journal article" date="2014" name="Int. J. Syst. Evol. Microbiol.">
        <title>Complete genome sequence of Corynebacterium casei LMG S-19264T (=DSM 44701T), isolated from a smear-ripened cheese.</title>
        <authorList>
            <consortium name="US DOE Joint Genome Institute (JGI-PGF)"/>
            <person name="Walter F."/>
            <person name="Albersmeier A."/>
            <person name="Kalinowski J."/>
            <person name="Ruckert C."/>
        </authorList>
    </citation>
    <scope>NUCLEOTIDE SEQUENCE</scope>
    <source>
        <strain evidence="3">CGMCC 4.7306</strain>
    </source>
</reference>
<dbReference type="Gene3D" id="3.40.605.10">
    <property type="entry name" value="Aldehyde Dehydrogenase, Chain A, domain 1"/>
    <property type="match status" value="1"/>
</dbReference>
<organism evidence="3 4">
    <name type="scientific">Microlunatus endophyticus</name>
    <dbReference type="NCBI Taxonomy" id="1716077"/>
    <lineage>
        <taxon>Bacteria</taxon>
        <taxon>Bacillati</taxon>
        <taxon>Actinomycetota</taxon>
        <taxon>Actinomycetes</taxon>
        <taxon>Propionibacteriales</taxon>
        <taxon>Propionibacteriaceae</taxon>
        <taxon>Microlunatus</taxon>
    </lineage>
</organism>
<accession>A0A917S778</accession>
<sequence length="487" mass="51112">MSQATVPDTTAGELDELVQKAHRAYLTARSVPPADRSRWLYAAADALDANAAGLIELADQESHLGETRLTGELKRTSFQLRLLADEAASGEPFELVIDHADPDWGMGPRPDIRRMSVPLGVAGVFGASNFPFAFSVIGGDSASALAAGCAVVHKGHEAHPRLAQRTAAIVIEALAGAGAPDGLFSLVTGIDAGSALVTHPLVQAVGFTGSTRGGRALFDLIADRDQPIPFYGELGSTNPVFVALQAWNARADEIIAGYLGSATMGVGQFCTKPGLLIVPAGSDLAALLQSADVDRGLGQMLMPRLEDGFEKSLQAVREHQGVSTLAGGSGADRMSVLHATAETVLAQPEVLEEEMFGPATLIIEYDGADSALALAEALEGQLTATLQADPGDDVDDLVEVLTRKAGRLLWNGWPTGVTVSYAQQHGGPYPASTASSTTSVGTAAIKRFLRPVAFQDFPQDRLPTWLRDEETTGVRRRIDGTWAGASA</sequence>
<name>A0A917S778_9ACTN</name>
<dbReference type="CDD" id="cd07129">
    <property type="entry name" value="ALDH_KGSADH"/>
    <property type="match status" value="1"/>
</dbReference>
<dbReference type="AlphaFoldDB" id="A0A917S778"/>